<feature type="transmembrane region" description="Helical" evidence="14">
    <location>
        <begin position="274"/>
        <end position="298"/>
    </location>
</feature>
<dbReference type="Proteomes" id="UP001239994">
    <property type="component" value="Unassembled WGS sequence"/>
</dbReference>
<dbReference type="InterPro" id="IPR013618">
    <property type="entry name" value="TMTC_DUF1736"/>
</dbReference>
<evidence type="ECO:0000256" key="8">
    <source>
        <dbReference type="ARBA" id="ARBA00022737"/>
    </source>
</evidence>
<evidence type="ECO:0000313" key="17">
    <source>
        <dbReference type="Proteomes" id="UP001239994"/>
    </source>
</evidence>
<keyword evidence="6" id="KW-0808">Transferase</keyword>
<evidence type="ECO:0000256" key="3">
    <source>
        <dbReference type="ARBA" id="ARBA00004922"/>
    </source>
</evidence>
<dbReference type="Pfam" id="PF00515">
    <property type="entry name" value="TPR_1"/>
    <property type="match status" value="1"/>
</dbReference>
<keyword evidence="17" id="KW-1185">Reference proteome</keyword>
<keyword evidence="12 14" id="KW-0472">Membrane</keyword>
<dbReference type="AlphaFoldDB" id="A0AAD9DM36"/>
<dbReference type="InterPro" id="IPR019734">
    <property type="entry name" value="TPR_rpt"/>
</dbReference>
<accession>A0AAD9DM36</accession>
<evidence type="ECO:0000256" key="6">
    <source>
        <dbReference type="ARBA" id="ARBA00022679"/>
    </source>
</evidence>
<evidence type="ECO:0000256" key="12">
    <source>
        <dbReference type="ARBA" id="ARBA00023136"/>
    </source>
</evidence>
<feature type="transmembrane region" description="Helical" evidence="14">
    <location>
        <begin position="475"/>
        <end position="494"/>
    </location>
</feature>
<keyword evidence="10" id="KW-0256">Endoplasmic reticulum</keyword>
<evidence type="ECO:0000256" key="4">
    <source>
        <dbReference type="ARBA" id="ARBA00007882"/>
    </source>
</evidence>
<evidence type="ECO:0000256" key="7">
    <source>
        <dbReference type="ARBA" id="ARBA00022692"/>
    </source>
</evidence>
<feature type="non-terminal residue" evidence="16">
    <location>
        <position position="906"/>
    </location>
</feature>
<feature type="transmembrane region" description="Helical" evidence="14">
    <location>
        <begin position="318"/>
        <end position="338"/>
    </location>
</feature>
<dbReference type="InterPro" id="IPR011990">
    <property type="entry name" value="TPR-like_helical_dom_sf"/>
</dbReference>
<comment type="similarity">
    <text evidence="4">Belongs to the TMTC family.</text>
</comment>
<dbReference type="GO" id="GO:0005789">
    <property type="term" value="C:endoplasmic reticulum membrane"/>
    <property type="evidence" value="ECO:0007669"/>
    <property type="project" value="TreeGrafter"/>
</dbReference>
<evidence type="ECO:0000256" key="9">
    <source>
        <dbReference type="ARBA" id="ARBA00022803"/>
    </source>
</evidence>
<feature type="repeat" description="TPR" evidence="13">
    <location>
        <begin position="747"/>
        <end position="780"/>
    </location>
</feature>
<evidence type="ECO:0000313" key="16">
    <source>
        <dbReference type="EMBL" id="KAK1784832.1"/>
    </source>
</evidence>
<dbReference type="Pfam" id="PF13181">
    <property type="entry name" value="TPR_8"/>
    <property type="match status" value="1"/>
</dbReference>
<dbReference type="EC" id="2.4.1.109" evidence="5"/>
<keyword evidence="9 13" id="KW-0802">TPR repeat</keyword>
<dbReference type="Pfam" id="PF08409">
    <property type="entry name" value="TMTC_DUF1736"/>
    <property type="match status" value="1"/>
</dbReference>
<dbReference type="SMART" id="SM00028">
    <property type="entry name" value="TPR"/>
    <property type="match status" value="8"/>
</dbReference>
<dbReference type="Pfam" id="PF07719">
    <property type="entry name" value="TPR_2"/>
    <property type="match status" value="1"/>
</dbReference>
<feature type="transmembrane region" description="Helical" evidence="14">
    <location>
        <begin position="445"/>
        <end position="469"/>
    </location>
</feature>
<keyword evidence="11 14" id="KW-1133">Transmembrane helix</keyword>
<evidence type="ECO:0000256" key="10">
    <source>
        <dbReference type="ARBA" id="ARBA00022824"/>
    </source>
</evidence>
<keyword evidence="8" id="KW-0677">Repeat</keyword>
<evidence type="ECO:0000259" key="15">
    <source>
        <dbReference type="Pfam" id="PF08409"/>
    </source>
</evidence>
<name>A0AAD9DM36_9TELE</name>
<evidence type="ECO:0000256" key="14">
    <source>
        <dbReference type="SAM" id="Phobius"/>
    </source>
</evidence>
<dbReference type="Pfam" id="PF13374">
    <property type="entry name" value="TPR_10"/>
    <property type="match status" value="1"/>
</dbReference>
<proteinExistence type="inferred from homology"/>
<comment type="subcellular location">
    <subcellularLocation>
        <location evidence="2">Endoplasmic reticulum</location>
    </subcellularLocation>
    <subcellularLocation>
        <location evidence="1">Membrane</location>
        <topology evidence="1">Multi-pass membrane protein</topology>
    </subcellularLocation>
</comment>
<feature type="repeat" description="TPR" evidence="13">
    <location>
        <begin position="849"/>
        <end position="882"/>
    </location>
</feature>
<dbReference type="SUPFAM" id="SSF48452">
    <property type="entry name" value="TPR-like"/>
    <property type="match status" value="2"/>
</dbReference>
<evidence type="ECO:0000256" key="11">
    <source>
        <dbReference type="ARBA" id="ARBA00022989"/>
    </source>
</evidence>
<evidence type="ECO:0000256" key="2">
    <source>
        <dbReference type="ARBA" id="ARBA00004240"/>
    </source>
</evidence>
<feature type="transmembrane region" description="Helical" evidence="14">
    <location>
        <begin position="165"/>
        <end position="183"/>
    </location>
</feature>
<evidence type="ECO:0000256" key="13">
    <source>
        <dbReference type="PROSITE-ProRule" id="PRU00339"/>
    </source>
</evidence>
<gene>
    <name evidence="16" type="ORF">P4O66_018181</name>
</gene>
<feature type="repeat" description="TPR" evidence="13">
    <location>
        <begin position="545"/>
        <end position="578"/>
    </location>
</feature>
<dbReference type="EMBL" id="JAROKS010000026">
    <property type="protein sequence ID" value="KAK1784832.1"/>
    <property type="molecule type" value="Genomic_DNA"/>
</dbReference>
<feature type="domain" description="DUF1736" evidence="15">
    <location>
        <begin position="300"/>
        <end position="372"/>
    </location>
</feature>
<feature type="transmembrane region" description="Helical" evidence="14">
    <location>
        <begin position="104"/>
        <end position="128"/>
    </location>
</feature>
<comment type="caution">
    <text evidence="16">The sequence shown here is derived from an EMBL/GenBank/DDBJ whole genome shotgun (WGS) entry which is preliminary data.</text>
</comment>
<dbReference type="PROSITE" id="PS50005">
    <property type="entry name" value="TPR"/>
    <property type="match status" value="6"/>
</dbReference>
<feature type="repeat" description="TPR" evidence="13">
    <location>
        <begin position="713"/>
        <end position="746"/>
    </location>
</feature>
<feature type="repeat" description="TPR" evidence="13">
    <location>
        <begin position="676"/>
        <end position="709"/>
    </location>
</feature>
<dbReference type="Pfam" id="PF13432">
    <property type="entry name" value="TPR_16"/>
    <property type="match status" value="1"/>
</dbReference>
<keyword evidence="7 14" id="KW-0812">Transmembrane</keyword>
<organism evidence="16 17">
    <name type="scientific">Electrophorus voltai</name>
    <dbReference type="NCBI Taxonomy" id="2609070"/>
    <lineage>
        <taxon>Eukaryota</taxon>
        <taxon>Metazoa</taxon>
        <taxon>Chordata</taxon>
        <taxon>Craniata</taxon>
        <taxon>Vertebrata</taxon>
        <taxon>Euteleostomi</taxon>
        <taxon>Actinopterygii</taxon>
        <taxon>Neopterygii</taxon>
        <taxon>Teleostei</taxon>
        <taxon>Ostariophysi</taxon>
        <taxon>Gymnotiformes</taxon>
        <taxon>Gymnotoidei</taxon>
        <taxon>Gymnotidae</taxon>
        <taxon>Electrophorus</taxon>
    </lineage>
</organism>
<evidence type="ECO:0000256" key="5">
    <source>
        <dbReference type="ARBA" id="ARBA00012839"/>
    </source>
</evidence>
<feature type="transmembrane region" description="Helical" evidence="14">
    <location>
        <begin position="140"/>
        <end position="159"/>
    </location>
</feature>
<dbReference type="FunFam" id="1.25.40.10:FF:000130">
    <property type="entry name" value="Transmembrane and tetratricopeptide repeat containing 2"/>
    <property type="match status" value="1"/>
</dbReference>
<dbReference type="InterPro" id="IPR013105">
    <property type="entry name" value="TPR_2"/>
</dbReference>
<dbReference type="InterPro" id="IPR052384">
    <property type="entry name" value="TMTC_O-mannosyltransferase"/>
</dbReference>
<comment type="pathway">
    <text evidence="3">Protein modification; protein glycosylation.</text>
</comment>
<dbReference type="PANTHER" id="PTHR44216:SF3">
    <property type="entry name" value="PROTEIN O-MANNOSYL-TRANSFERASE TMTC2"/>
    <property type="match status" value="1"/>
</dbReference>
<dbReference type="GO" id="GO:0004169">
    <property type="term" value="F:dolichyl-phosphate-mannose-protein mannosyltransferase activity"/>
    <property type="evidence" value="ECO:0007669"/>
    <property type="project" value="UniProtKB-EC"/>
</dbReference>
<sequence>RAIKTNQDLLPETPWTNIFYDDFWGTLLTHSGSHKSYRPLCTLSFRLNFALGGLEPWGFHLVNVGLHCLTAALFSHLAGALLGRGCWQLLAGLLFATHPVHTEAVAGVVGRADVGAALFFLLALLCYAGHCARRSEGARASGWAWLLACLACSVCSMLWKEQGITVLAVAAIYDLFVFHRMKLQHIPGIFYKSSALGGGRGKVLADPEISPGTSVLGELDRGVAGCSVLKEAACVQWVIASMQVLIKECVCDAVHSPYVYSDDDDFFRRYRKNVCLLMSTFLLGSWGVFLLAFRLYWMGNKPPNFSNSDNPAADCSSVLTRLLTFFYLPALNMWLLLFPDMLSFDWSMDALPLLRSISDWRNLHTVAFYTGLMALAWFGLCSHPNKEETDGKAHHAANGKPSTNGHIVDTGYDPFIPDWDYVQMNGNGTQTHRLTRTVLPTTENVVVFSLGLLTIPFLPATNLFFYVGFVVAERVLYIPSMGFCLLVAVGTRALWVRLKSSSSRRLVLACSASLVLLFGVKTVLRNQDWHNEEVLYRSGITVNPAKAWGNLGNVLKNQGKMAEAERAYRNALYYRRNMADMLYNLGLLLQENRKFSEALHYYKLAIGSRPTLACMRTRSLYALISSSHSHDSAYLNTGIILMNQGHLEEAKRTFLTCADIPDENLKDPHAHKSSVTSCLYNLGKLLHEQGHQEEALSVYKEAIQKMPRQFAPQSLYNMMGESYMRLNKLSEAGHWYRESLRVKPDHIPAHLTYGKLLAMTGQKAEAERYFREAIQLDPTKGNCYMHYGQFLLEESRLLEAAEMAETAAQLDSEEFDVVFSAAHMLRQASLNDAAEQYYKQAATLRPNYPAALMNLGAILHLNGKLQEAESNYLKALQLKPDDTITQSNLRKLWNIMEKQGLRTLSP</sequence>
<protein>
    <recommendedName>
        <fullName evidence="5">dolichyl-phosphate-mannose--protein mannosyltransferase</fullName>
        <ecNumber evidence="5">2.4.1.109</ecNumber>
    </recommendedName>
</protein>
<feature type="transmembrane region" description="Helical" evidence="14">
    <location>
        <begin position="81"/>
        <end position="98"/>
    </location>
</feature>
<dbReference type="Gene3D" id="1.25.40.10">
    <property type="entry name" value="Tetratricopeptide repeat domain"/>
    <property type="match status" value="3"/>
</dbReference>
<reference evidence="16" key="1">
    <citation type="submission" date="2023-03" db="EMBL/GenBank/DDBJ databases">
        <title>Electrophorus voltai genome.</title>
        <authorList>
            <person name="Bian C."/>
        </authorList>
    </citation>
    <scope>NUCLEOTIDE SEQUENCE</scope>
    <source>
        <strain evidence="16">CB-2022</strain>
        <tissue evidence="16">Muscle</tissue>
    </source>
</reference>
<dbReference type="PANTHER" id="PTHR44216">
    <property type="entry name" value="PROTEIN O-MANNOSYL-TRANSFERASE TMTC2"/>
    <property type="match status" value="1"/>
</dbReference>
<dbReference type="PROSITE" id="PS50293">
    <property type="entry name" value="TPR_REGION"/>
    <property type="match status" value="1"/>
</dbReference>
<evidence type="ECO:0000256" key="1">
    <source>
        <dbReference type="ARBA" id="ARBA00004141"/>
    </source>
</evidence>
<feature type="repeat" description="TPR" evidence="13">
    <location>
        <begin position="579"/>
        <end position="612"/>
    </location>
</feature>